<evidence type="ECO:0008006" key="3">
    <source>
        <dbReference type="Google" id="ProtNLM"/>
    </source>
</evidence>
<accession>A0ABY2AB26</accession>
<comment type="caution">
    <text evidence="1">The sequence shown here is derived from an EMBL/GenBank/DDBJ whole genome shotgun (WGS) entry which is preliminary data.</text>
</comment>
<name>A0ABY2AB26_9ACTN</name>
<protein>
    <recommendedName>
        <fullName evidence="3">Minor tail protein</fullName>
    </recommendedName>
</protein>
<evidence type="ECO:0000313" key="1">
    <source>
        <dbReference type="EMBL" id="TCC26721.1"/>
    </source>
</evidence>
<evidence type="ECO:0000313" key="2">
    <source>
        <dbReference type="Proteomes" id="UP000292385"/>
    </source>
</evidence>
<dbReference type="Proteomes" id="UP000292385">
    <property type="component" value="Unassembled WGS sequence"/>
</dbReference>
<proteinExistence type="predicted"/>
<reference evidence="1 2" key="1">
    <citation type="submission" date="2019-02" db="EMBL/GenBank/DDBJ databases">
        <title>Kribbella capetownensis sp. nov. and Kribbella speibonae sp. nov., isolated from soil.</title>
        <authorList>
            <person name="Curtis S.M."/>
            <person name="Norton I."/>
            <person name="Everest G.J."/>
            <person name="Meyers P.R."/>
        </authorList>
    </citation>
    <scope>NUCLEOTIDE SEQUENCE [LARGE SCALE GENOMIC DNA]</scope>
    <source>
        <strain evidence="1 2">SK5</strain>
    </source>
</reference>
<dbReference type="EMBL" id="SJJY01000001">
    <property type="protein sequence ID" value="TCC26721.1"/>
    <property type="molecule type" value="Genomic_DNA"/>
</dbReference>
<sequence>MSLTATYDGVLSRIELAGTSLGAIATYAVFDRTEDGITYTTVRGGSAVTVTSQNAALNDYEWEAGTATTYRVRSYSAADVLQEYFTTSITQDLTTPWLKVPAAPFLNQPVDVMDIGDVTRKSRAGVFSIVGRSFPVAVGDVASSLAYTLQLLTRTRAEWIDLDFLFASGEIVYLQMPSEAAFEHLESSGYFVVGDVSRTPVSKVSDLRVWTVPLTEVAAPGPEVVGSAYTWASTISEYATWADVIADNLTWADLLARTGTPSDVIVP</sequence>
<gene>
    <name evidence="1" type="ORF">E0H58_01445</name>
</gene>
<dbReference type="RefSeq" id="WP_131459378.1">
    <property type="nucleotide sequence ID" value="NZ_SJJY01000001.1"/>
</dbReference>
<keyword evidence="2" id="KW-1185">Reference proteome</keyword>
<organism evidence="1 2">
    <name type="scientific">Kribbella speibonae</name>
    <dbReference type="NCBI Taxonomy" id="1572660"/>
    <lineage>
        <taxon>Bacteria</taxon>
        <taxon>Bacillati</taxon>
        <taxon>Actinomycetota</taxon>
        <taxon>Actinomycetes</taxon>
        <taxon>Propionibacteriales</taxon>
        <taxon>Kribbellaceae</taxon>
        <taxon>Kribbella</taxon>
    </lineage>
</organism>